<dbReference type="AlphaFoldDB" id="A0A318H0B5"/>
<name>A0A318H0B5_9BURK</name>
<sequence length="435" mass="47611">MKTLTKFVLLPLLGLILMLLLAVWLCFEQQPRVLRGSELTPADIARARSMLRDADPRRAPPGTVRNFAASPRDLDVLLNDVSQRLLHGSARVDLATGVADVYASVHVPRSPLGSHWLNVQARLLQSDQGLPELDSLWLGRLPVPAWLAGIVLHQVARHYQVDEELRMGVAMVQRVALTDEGLVISYLWKPEFVDLVKTAVVPAELQARLKLYNDRLVQLVAPSAALPEGHDVMMAALLPALTDLARQRTVAFAQGADRPDPTAVSVFAAHENRAALITLALYTARQPLARIVPAARGWSQPSLRLVQLRGRDDHPLHFLVSAVLAAEGGGRLADAIGVYKEVGDTREGSGFSFDDLAADRAGTRIGQRAVHDALGFQARMAEALQESDFMPDIDGLPSFLTEADFRRQYGGVGEPGYNQVLADIEQRVARLPLLH</sequence>
<dbReference type="EMBL" id="QJJS01000017">
    <property type="protein sequence ID" value="PXW93806.1"/>
    <property type="molecule type" value="Genomic_DNA"/>
</dbReference>
<protein>
    <submittedName>
        <fullName evidence="1">Uncharacterized protein</fullName>
    </submittedName>
</protein>
<dbReference type="OrthoDB" id="9997at2"/>
<keyword evidence="2" id="KW-1185">Reference proteome</keyword>
<reference evidence="1 2" key="1">
    <citation type="submission" date="2018-05" db="EMBL/GenBank/DDBJ databases">
        <title>Genomic Encyclopedia of Type Strains, Phase IV (KMG-IV): sequencing the most valuable type-strain genomes for metagenomic binning, comparative biology and taxonomic classification.</title>
        <authorList>
            <person name="Goeker M."/>
        </authorList>
    </citation>
    <scope>NUCLEOTIDE SEQUENCE [LARGE SCALE GENOMIC DNA]</scope>
    <source>
        <strain evidence="1 2">DSM 566</strain>
    </source>
</reference>
<organism evidence="1 2">
    <name type="scientific">Sphaerotilus hippei</name>
    <dbReference type="NCBI Taxonomy" id="744406"/>
    <lineage>
        <taxon>Bacteria</taxon>
        <taxon>Pseudomonadati</taxon>
        <taxon>Pseudomonadota</taxon>
        <taxon>Betaproteobacteria</taxon>
        <taxon>Burkholderiales</taxon>
        <taxon>Sphaerotilaceae</taxon>
        <taxon>Sphaerotilus</taxon>
    </lineage>
</organism>
<proteinExistence type="predicted"/>
<comment type="caution">
    <text evidence="1">The sequence shown here is derived from an EMBL/GenBank/DDBJ whole genome shotgun (WGS) entry which is preliminary data.</text>
</comment>
<dbReference type="RefSeq" id="WP_110401805.1">
    <property type="nucleotide sequence ID" value="NZ_QJJS01000017.1"/>
</dbReference>
<gene>
    <name evidence="1" type="ORF">C7444_11710</name>
</gene>
<evidence type="ECO:0000313" key="1">
    <source>
        <dbReference type="EMBL" id="PXW93806.1"/>
    </source>
</evidence>
<evidence type="ECO:0000313" key="2">
    <source>
        <dbReference type="Proteomes" id="UP000247811"/>
    </source>
</evidence>
<dbReference type="Proteomes" id="UP000247811">
    <property type="component" value="Unassembled WGS sequence"/>
</dbReference>
<accession>A0A318H0B5</accession>